<sequence length="340" mass="37850">MKLVDIELVEPGHTLGKSIFSANGTVLLSIGVQLTVFMISTLKRLGVTTVYIDDPLYRDITPEEVLSEETKRAVIHQMSETFEALRSGKTFSAKAISQTVDQMLDDVLTNQSVLIHLDDIRTADNAMFLHAMNVCMISSMIGLNMGLNMIQLKELAIGALLHDIGKLNAPEVQEGRMHHSWRGFDLLKHKWEYSLLIAHVAFQHHEAVDGTGEPRGIGSDEIHLYAKIVAVANYYDNLLFHQETPGRSLLPHEACERLNAMSETKLDHEVLVHFMRIVSIYPNGVSVRLSNRLIGIVVGQHRGLPGRPVVRIIDKDGDSSAAKEIDLAQHPTLFIESVLN</sequence>
<feature type="domain" description="HD" evidence="2">
    <location>
        <begin position="127"/>
        <end position="238"/>
    </location>
</feature>
<dbReference type="InterPro" id="IPR006674">
    <property type="entry name" value="HD_domain"/>
</dbReference>
<dbReference type="PANTHER" id="PTHR43155">
    <property type="entry name" value="CYCLIC DI-GMP PHOSPHODIESTERASE PA4108-RELATED"/>
    <property type="match status" value="1"/>
</dbReference>
<gene>
    <name evidence="3" type="ORF">D3H35_16425</name>
</gene>
<keyword evidence="1" id="KW-0812">Transmembrane</keyword>
<dbReference type="RefSeq" id="WP_119150348.1">
    <property type="nucleotide sequence ID" value="NZ_JBHSOV010000028.1"/>
</dbReference>
<keyword evidence="1" id="KW-1133">Transmembrane helix</keyword>
<dbReference type="Proteomes" id="UP000266340">
    <property type="component" value="Unassembled WGS sequence"/>
</dbReference>
<dbReference type="InterPro" id="IPR003607">
    <property type="entry name" value="HD/PDEase_dom"/>
</dbReference>
<comment type="caution">
    <text evidence="3">The sequence shown here is derived from an EMBL/GenBank/DDBJ whole genome shotgun (WGS) entry which is preliminary data.</text>
</comment>
<dbReference type="OrthoDB" id="9759601at2"/>
<evidence type="ECO:0000259" key="2">
    <source>
        <dbReference type="PROSITE" id="PS51831"/>
    </source>
</evidence>
<dbReference type="Gene3D" id="1.10.3210.10">
    <property type="entry name" value="Hypothetical protein af1432"/>
    <property type="match status" value="1"/>
</dbReference>
<keyword evidence="1" id="KW-0472">Membrane</keyword>
<evidence type="ECO:0000313" key="4">
    <source>
        <dbReference type="Proteomes" id="UP000266340"/>
    </source>
</evidence>
<dbReference type="SMART" id="SM00471">
    <property type="entry name" value="HDc"/>
    <property type="match status" value="1"/>
</dbReference>
<protein>
    <submittedName>
        <fullName evidence="3">HD domain-containing protein</fullName>
    </submittedName>
</protein>
<dbReference type="CDD" id="cd00077">
    <property type="entry name" value="HDc"/>
    <property type="match status" value="1"/>
</dbReference>
<dbReference type="AlphaFoldDB" id="A0A398CR58"/>
<keyword evidence="4" id="KW-1185">Reference proteome</keyword>
<evidence type="ECO:0000313" key="3">
    <source>
        <dbReference type="EMBL" id="RIE02307.1"/>
    </source>
</evidence>
<proteinExistence type="predicted"/>
<dbReference type="PANTHER" id="PTHR43155:SF2">
    <property type="entry name" value="CYCLIC DI-GMP PHOSPHODIESTERASE PA4108"/>
    <property type="match status" value="1"/>
</dbReference>
<feature type="transmembrane region" description="Helical" evidence="1">
    <location>
        <begin position="20"/>
        <end position="39"/>
    </location>
</feature>
<dbReference type="Pfam" id="PF13487">
    <property type="entry name" value="HD_5"/>
    <property type="match status" value="1"/>
</dbReference>
<name>A0A398CR58_9BACL</name>
<dbReference type="SUPFAM" id="SSF109604">
    <property type="entry name" value="HD-domain/PDEase-like"/>
    <property type="match status" value="1"/>
</dbReference>
<evidence type="ECO:0000256" key="1">
    <source>
        <dbReference type="SAM" id="Phobius"/>
    </source>
</evidence>
<accession>A0A398CR58</accession>
<organism evidence="3 4">
    <name type="scientific">Cohnella faecalis</name>
    <dbReference type="NCBI Taxonomy" id="2315694"/>
    <lineage>
        <taxon>Bacteria</taxon>
        <taxon>Bacillati</taxon>
        <taxon>Bacillota</taxon>
        <taxon>Bacilli</taxon>
        <taxon>Bacillales</taxon>
        <taxon>Paenibacillaceae</taxon>
        <taxon>Cohnella</taxon>
    </lineage>
</organism>
<reference evidence="3 4" key="1">
    <citation type="submission" date="2018-09" db="EMBL/GenBank/DDBJ databases">
        <title>Cohnella cavernae sp. nov., isolated from a karst cave.</title>
        <authorList>
            <person name="Zhu H."/>
        </authorList>
    </citation>
    <scope>NUCLEOTIDE SEQUENCE [LARGE SCALE GENOMIC DNA]</scope>
    <source>
        <strain evidence="3 4">K2E09-144</strain>
    </source>
</reference>
<dbReference type="EMBL" id="QXJM01000039">
    <property type="protein sequence ID" value="RIE02307.1"/>
    <property type="molecule type" value="Genomic_DNA"/>
</dbReference>
<dbReference type="PROSITE" id="PS51831">
    <property type="entry name" value="HD"/>
    <property type="match status" value="1"/>
</dbReference>